<accession>A0ABW9QAC0</accession>
<dbReference type="EMBL" id="WKKG01000010">
    <property type="protein sequence ID" value="MRX69835.1"/>
    <property type="molecule type" value="Genomic_DNA"/>
</dbReference>
<proteinExistence type="predicted"/>
<sequence length="196" mass="20644">MMNPFNLLINYVIANSRASFYNVSGNQEITNTALLAGVVSENPLLSYLLIENKAKAEGDKFNASADVTSVAGSAPGLPAPNTAPIVNPPTSTETPTGAPTNGTTNVVTLENVRNEISISNNLLKEEIAKIAASNNAELTKAIAEKLDAKIALIEKSTGTLNDAIQEIKNRLEAFSKGVPAPDSVSNQKAPAKNEKR</sequence>
<keyword evidence="3" id="KW-1185">Reference proteome</keyword>
<dbReference type="RefSeq" id="WP_142448877.1">
    <property type="nucleotide sequence ID" value="NZ_FXTA01000001.1"/>
</dbReference>
<name>A0ABW9QAC0_9FLAO</name>
<protein>
    <submittedName>
        <fullName evidence="2">Uncharacterized protein</fullName>
    </submittedName>
</protein>
<evidence type="ECO:0000256" key="1">
    <source>
        <dbReference type="SAM" id="MobiDB-lite"/>
    </source>
</evidence>
<dbReference type="Proteomes" id="UP000468990">
    <property type="component" value="Unassembled WGS sequence"/>
</dbReference>
<evidence type="ECO:0000313" key="2">
    <source>
        <dbReference type="EMBL" id="MRX69835.1"/>
    </source>
</evidence>
<evidence type="ECO:0000313" key="3">
    <source>
        <dbReference type="Proteomes" id="UP000468990"/>
    </source>
</evidence>
<comment type="caution">
    <text evidence="2">The sequence shown here is derived from an EMBL/GenBank/DDBJ whole genome shotgun (WGS) entry which is preliminary data.</text>
</comment>
<reference evidence="2 3" key="1">
    <citation type="submission" date="2019-11" db="EMBL/GenBank/DDBJ databases">
        <title>Flavobacterium resistens genome.</title>
        <authorList>
            <person name="Wilson V.M."/>
            <person name="Newman J.D."/>
        </authorList>
    </citation>
    <scope>NUCLEOTIDE SEQUENCE [LARGE SCALE GENOMIC DNA]</scope>
    <source>
        <strain evidence="2 3">DSM 19382</strain>
    </source>
</reference>
<feature type="region of interest" description="Disordered" evidence="1">
    <location>
        <begin position="175"/>
        <end position="196"/>
    </location>
</feature>
<organism evidence="2 3">
    <name type="scientific">Flavobacterium resistens</name>
    <dbReference type="NCBI Taxonomy" id="443612"/>
    <lineage>
        <taxon>Bacteria</taxon>
        <taxon>Pseudomonadati</taxon>
        <taxon>Bacteroidota</taxon>
        <taxon>Flavobacteriia</taxon>
        <taxon>Flavobacteriales</taxon>
        <taxon>Flavobacteriaceae</taxon>
        <taxon>Flavobacterium</taxon>
    </lineage>
</organism>
<gene>
    <name evidence="2" type="ORF">GJU42_17835</name>
</gene>